<dbReference type="RefSeq" id="XP_012896978.1">
    <property type="nucleotide sequence ID" value="XM_013041524.1"/>
</dbReference>
<dbReference type="InParanoid" id="D8M4E1"/>
<dbReference type="AlphaFoldDB" id="D8M4E1"/>
<dbReference type="InterPro" id="IPR011993">
    <property type="entry name" value="PH-like_dom_sf"/>
</dbReference>
<organism evidence="1">
    <name type="scientific">Blastocystis hominis</name>
    <dbReference type="NCBI Taxonomy" id="12968"/>
    <lineage>
        <taxon>Eukaryota</taxon>
        <taxon>Sar</taxon>
        <taxon>Stramenopiles</taxon>
        <taxon>Bigyra</taxon>
        <taxon>Opalozoa</taxon>
        <taxon>Opalinata</taxon>
        <taxon>Blastocystidae</taxon>
        <taxon>Blastocystis</taxon>
    </lineage>
</organism>
<accession>D8M4E1</accession>
<evidence type="ECO:0000313" key="1">
    <source>
        <dbReference type="EMBL" id="CBK22930.2"/>
    </source>
</evidence>
<dbReference type="Gene3D" id="2.30.29.30">
    <property type="entry name" value="Pleckstrin-homology domain (PH domain)/Phosphotyrosine-binding domain (PTB)"/>
    <property type="match status" value="1"/>
</dbReference>
<dbReference type="GeneID" id="24920032"/>
<gene>
    <name evidence="1" type="ORF">GSBLH_T00002897001</name>
</gene>
<evidence type="ECO:0000313" key="2">
    <source>
        <dbReference type="Proteomes" id="UP000008312"/>
    </source>
</evidence>
<dbReference type="OrthoDB" id="428159at2759"/>
<protein>
    <recommendedName>
        <fullName evidence="3">PH domain-containing protein</fullName>
    </recommendedName>
</protein>
<proteinExistence type="predicted"/>
<reference evidence="1" key="1">
    <citation type="submission" date="2010-02" db="EMBL/GenBank/DDBJ databases">
        <title>Sequencing and annotation of the Blastocystis hominis genome.</title>
        <authorList>
            <person name="Wincker P."/>
        </authorList>
    </citation>
    <scope>NUCLEOTIDE SEQUENCE</scope>
    <source>
        <strain evidence="1">Singapore isolate B</strain>
    </source>
</reference>
<keyword evidence="2" id="KW-1185">Reference proteome</keyword>
<sequence length="160" mass="18762">MRCGKLNGWKRRYIAISRNCLYYFHSIDGLSEKERNEVVLQLPTGVVPLTRLATSTRMVAGKLFTVELFHEDNSDVPYLRLLSSEKVIRRTKHRFCFTFEVEEEAAFFVECVGEHLAEVNPCEPLNTYEVEYDIRSLRELRLFTRKVSEILPTIRKEKGK</sequence>
<evidence type="ECO:0008006" key="3">
    <source>
        <dbReference type="Google" id="ProtNLM"/>
    </source>
</evidence>
<dbReference type="SUPFAM" id="SSF50729">
    <property type="entry name" value="PH domain-like"/>
    <property type="match status" value="1"/>
</dbReference>
<dbReference type="Proteomes" id="UP000008312">
    <property type="component" value="Unassembled WGS sequence"/>
</dbReference>
<name>D8M4E1_BLAHO</name>
<dbReference type="EMBL" id="FN668652">
    <property type="protein sequence ID" value="CBK22930.2"/>
    <property type="molecule type" value="Genomic_DNA"/>
</dbReference>